<proteinExistence type="predicted"/>
<dbReference type="InterPro" id="IPR027056">
    <property type="entry name" value="Gluconate_2DH_su3"/>
</dbReference>
<sequence>MERRELLKMIAVLTGGVMIGGNALLSGCNSEPKVGQYHLFSKEDIDFLNEVAETILPETKTPGAKAANVGQFMTVMVTDCYETKDQKAFRQGIKDLNSACEKMHKTGFMKAKPEQRLSLLTALDKEAKAYQAKKGELEELERKKDKDFPGLPNHYFLMMKQLTMLGYFTSEAGCTQALRYQAVPGKYEGSVPYKKGDKAWA</sequence>
<dbReference type="PROSITE" id="PS51257">
    <property type="entry name" value="PROKAR_LIPOPROTEIN"/>
    <property type="match status" value="1"/>
</dbReference>
<keyword evidence="2" id="KW-1185">Reference proteome</keyword>
<dbReference type="Pfam" id="PF13618">
    <property type="entry name" value="Gluconate_2-dh3"/>
    <property type="match status" value="1"/>
</dbReference>
<reference evidence="2" key="1">
    <citation type="submission" date="2016-10" db="EMBL/GenBank/DDBJ databases">
        <authorList>
            <person name="Varghese N."/>
            <person name="Submissions S."/>
        </authorList>
    </citation>
    <scope>NUCLEOTIDE SEQUENCE [LARGE SCALE GENOMIC DNA]</scope>
    <source>
        <strain evidence="2">DSM 19110</strain>
    </source>
</reference>
<organism evidence="1 2">
    <name type="scientific">Pedobacter steynii</name>
    <dbReference type="NCBI Taxonomy" id="430522"/>
    <lineage>
        <taxon>Bacteria</taxon>
        <taxon>Pseudomonadati</taxon>
        <taxon>Bacteroidota</taxon>
        <taxon>Sphingobacteriia</taxon>
        <taxon>Sphingobacteriales</taxon>
        <taxon>Sphingobacteriaceae</taxon>
        <taxon>Pedobacter</taxon>
    </lineage>
</organism>
<name>A0A1H0B1N0_9SPHI</name>
<accession>A0A1H0B1N0</accession>
<dbReference type="Proteomes" id="UP000183200">
    <property type="component" value="Unassembled WGS sequence"/>
</dbReference>
<dbReference type="RefSeq" id="WP_074610498.1">
    <property type="nucleotide sequence ID" value="NZ_FNGY01000007.1"/>
</dbReference>
<dbReference type="OrthoDB" id="6385145at2"/>
<protein>
    <submittedName>
        <fullName evidence="1">Gluconate 2-dehydrogenase subunit 3</fullName>
    </submittedName>
</protein>
<evidence type="ECO:0000313" key="1">
    <source>
        <dbReference type="EMBL" id="SDN39213.1"/>
    </source>
</evidence>
<dbReference type="AlphaFoldDB" id="A0A1H0B1N0"/>
<gene>
    <name evidence="1" type="ORF">SAMN05421820_107269</name>
</gene>
<evidence type="ECO:0000313" key="2">
    <source>
        <dbReference type="Proteomes" id="UP000183200"/>
    </source>
</evidence>
<dbReference type="EMBL" id="FNGY01000007">
    <property type="protein sequence ID" value="SDN39213.1"/>
    <property type="molecule type" value="Genomic_DNA"/>
</dbReference>
<dbReference type="STRING" id="430522.BFS30_19465"/>